<dbReference type="PANTHER" id="PTHR34792">
    <property type="entry name" value="OS02G0121500 PROTEIN"/>
    <property type="match status" value="1"/>
</dbReference>
<feature type="region of interest" description="Disordered" evidence="1">
    <location>
        <begin position="83"/>
        <end position="122"/>
    </location>
</feature>
<name>A0AAD8JMZ5_TARER</name>
<reference evidence="2" key="1">
    <citation type="journal article" date="2023" name="bioRxiv">
        <title>Improved chromosome-level genome assembly for marigold (Tagetes erecta).</title>
        <authorList>
            <person name="Jiang F."/>
            <person name="Yuan L."/>
            <person name="Wang S."/>
            <person name="Wang H."/>
            <person name="Xu D."/>
            <person name="Wang A."/>
            <person name="Fan W."/>
        </authorList>
    </citation>
    <scope>NUCLEOTIDE SEQUENCE</scope>
    <source>
        <strain evidence="2">WSJ</strain>
        <tissue evidence="2">Leaf</tissue>
    </source>
</reference>
<dbReference type="PANTHER" id="PTHR34792:SF1">
    <property type="entry name" value="OS02G0121500 PROTEIN"/>
    <property type="match status" value="1"/>
</dbReference>
<dbReference type="Proteomes" id="UP001229421">
    <property type="component" value="Unassembled WGS sequence"/>
</dbReference>
<protein>
    <submittedName>
        <fullName evidence="2">Uncharacterized protein</fullName>
    </submittedName>
</protein>
<gene>
    <name evidence="2" type="ORF">QVD17_42042</name>
</gene>
<feature type="compositionally biased region" description="Polar residues" evidence="1">
    <location>
        <begin position="86"/>
        <end position="107"/>
    </location>
</feature>
<organism evidence="2 3">
    <name type="scientific">Tagetes erecta</name>
    <name type="common">African marigold</name>
    <dbReference type="NCBI Taxonomy" id="13708"/>
    <lineage>
        <taxon>Eukaryota</taxon>
        <taxon>Viridiplantae</taxon>
        <taxon>Streptophyta</taxon>
        <taxon>Embryophyta</taxon>
        <taxon>Tracheophyta</taxon>
        <taxon>Spermatophyta</taxon>
        <taxon>Magnoliopsida</taxon>
        <taxon>eudicotyledons</taxon>
        <taxon>Gunneridae</taxon>
        <taxon>Pentapetalae</taxon>
        <taxon>asterids</taxon>
        <taxon>campanulids</taxon>
        <taxon>Asterales</taxon>
        <taxon>Asteraceae</taxon>
        <taxon>Asteroideae</taxon>
        <taxon>Heliantheae alliance</taxon>
        <taxon>Tageteae</taxon>
        <taxon>Tagetes</taxon>
    </lineage>
</organism>
<evidence type="ECO:0000313" key="2">
    <source>
        <dbReference type="EMBL" id="KAK1406596.1"/>
    </source>
</evidence>
<feature type="compositionally biased region" description="Basic and acidic residues" evidence="1">
    <location>
        <begin position="111"/>
        <end position="122"/>
    </location>
</feature>
<evidence type="ECO:0000313" key="3">
    <source>
        <dbReference type="Proteomes" id="UP001229421"/>
    </source>
</evidence>
<dbReference type="AlphaFoldDB" id="A0AAD8JMZ5"/>
<dbReference type="InterPro" id="IPR040305">
    <property type="entry name" value="At1g75730-like"/>
</dbReference>
<sequence>MDTLDKYSLVMSENRSKESRIDCFSEGSIVNSHKPSKKLKTLSFMDKSTTCSKRVNLPKKRLDDSHTISRVPVPRKLRSALKNRYSDPSSSNLTNGISKFETSSTLGNKKPKLDPDEQHHLQTKDEEEAVAGLLALGGNDITHEVNLNIKHSVVTSSKTEDLVQDHMQINDPNESRNRLDVKKDSRKRCSTHVYICRIIKNLKNAKGKTVNLPIEAKTETTTENVTNVGIVLFDDQSSGYGVHSSYFGNPFCDPSQWSRPVFPKEQMWVNQFMYKQPQLGSYLQASFHNALGSKQQQQQQQLGFKMHFDHLPSSRHDENGVLFHVDSPPTLKLALR</sequence>
<proteinExistence type="predicted"/>
<evidence type="ECO:0000256" key="1">
    <source>
        <dbReference type="SAM" id="MobiDB-lite"/>
    </source>
</evidence>
<accession>A0AAD8JMZ5</accession>
<keyword evidence="3" id="KW-1185">Reference proteome</keyword>
<comment type="caution">
    <text evidence="2">The sequence shown here is derived from an EMBL/GenBank/DDBJ whole genome shotgun (WGS) entry which is preliminary data.</text>
</comment>
<dbReference type="EMBL" id="JAUHHV010000012">
    <property type="protein sequence ID" value="KAK1406596.1"/>
    <property type="molecule type" value="Genomic_DNA"/>
</dbReference>